<reference evidence="2 3" key="1">
    <citation type="submission" date="2023-09" db="EMBL/GenBank/DDBJ databases">
        <title>Nesidiocoris tenuis whole genome shotgun sequence.</title>
        <authorList>
            <person name="Shibata T."/>
            <person name="Shimoda M."/>
            <person name="Kobayashi T."/>
            <person name="Uehara T."/>
        </authorList>
    </citation>
    <scope>NUCLEOTIDE SEQUENCE [LARGE SCALE GENOMIC DNA]</scope>
    <source>
        <strain evidence="2 3">Japan</strain>
    </source>
</reference>
<evidence type="ECO:0000313" key="2">
    <source>
        <dbReference type="EMBL" id="BES88470.1"/>
    </source>
</evidence>
<name>A0ABN7ACB5_9HEMI</name>
<gene>
    <name evidence="2" type="ORF">NTJ_01276</name>
</gene>
<dbReference type="EMBL" id="AP028909">
    <property type="protein sequence ID" value="BES88470.1"/>
    <property type="molecule type" value="Genomic_DNA"/>
</dbReference>
<keyword evidence="3" id="KW-1185">Reference proteome</keyword>
<accession>A0ABN7ACB5</accession>
<dbReference type="Proteomes" id="UP001307889">
    <property type="component" value="Chromosome 1"/>
</dbReference>
<evidence type="ECO:0000313" key="3">
    <source>
        <dbReference type="Proteomes" id="UP001307889"/>
    </source>
</evidence>
<organism evidence="2 3">
    <name type="scientific">Nesidiocoris tenuis</name>
    <dbReference type="NCBI Taxonomy" id="355587"/>
    <lineage>
        <taxon>Eukaryota</taxon>
        <taxon>Metazoa</taxon>
        <taxon>Ecdysozoa</taxon>
        <taxon>Arthropoda</taxon>
        <taxon>Hexapoda</taxon>
        <taxon>Insecta</taxon>
        <taxon>Pterygota</taxon>
        <taxon>Neoptera</taxon>
        <taxon>Paraneoptera</taxon>
        <taxon>Hemiptera</taxon>
        <taxon>Heteroptera</taxon>
        <taxon>Panheteroptera</taxon>
        <taxon>Cimicomorpha</taxon>
        <taxon>Miridae</taxon>
        <taxon>Dicyphina</taxon>
        <taxon>Nesidiocoris</taxon>
    </lineage>
</organism>
<evidence type="ECO:0000256" key="1">
    <source>
        <dbReference type="SAM" id="MobiDB-lite"/>
    </source>
</evidence>
<protein>
    <submittedName>
        <fullName evidence="2">Uncharacterized protein</fullName>
    </submittedName>
</protein>
<proteinExistence type="predicted"/>
<sequence>MKQKITKIRRVRKGFFSSFIRWRSIRCLARERRKTRTQKRLGPTLGNFLDGHPSHSAVLDSARQPSGEWPRIRRFEPRSLVALNVDNPVLRPFRQQGQNSRTADSQSSRRTRFNPPNLYQLLLQLCSSAVLASVEMNFRSWNCLKRNEKLILTR</sequence>
<feature type="compositionally biased region" description="Polar residues" evidence="1">
    <location>
        <begin position="95"/>
        <end position="108"/>
    </location>
</feature>
<feature type="region of interest" description="Disordered" evidence="1">
    <location>
        <begin position="92"/>
        <end position="112"/>
    </location>
</feature>